<dbReference type="EMBL" id="FPBN01000003">
    <property type="protein sequence ID" value="SFU58068.1"/>
    <property type="molecule type" value="Genomic_DNA"/>
</dbReference>
<dbReference type="PANTHER" id="PTHR39426:SF1">
    <property type="entry name" value="HOMOLOGY TO DEATH-ON-CURING PROTEIN OF PHAGE P1"/>
    <property type="match status" value="1"/>
</dbReference>
<reference evidence="5 9" key="4">
    <citation type="submission" date="2018-06" db="EMBL/GenBank/DDBJ databases">
        <authorList>
            <consortium name="Pathogen Informatics"/>
            <person name="Doyle S."/>
        </authorList>
    </citation>
    <scope>NUCLEOTIDE SEQUENCE [LARGE SCALE GENOMIC DNA]</scope>
    <source>
        <strain evidence="5 9">NCTC13773</strain>
    </source>
</reference>
<dbReference type="PATRIC" id="fig|315405.11.peg.2107"/>
<evidence type="ECO:0000313" key="7">
    <source>
        <dbReference type="Proteomes" id="UP000071927"/>
    </source>
</evidence>
<evidence type="ECO:0000313" key="4">
    <source>
        <dbReference type="EMBL" id="SFU58068.1"/>
    </source>
</evidence>
<protein>
    <submittedName>
        <fullName evidence="3 4">Death on curing protein</fullName>
    </submittedName>
    <submittedName>
        <fullName evidence="5">Prophage maintenance system killer protein</fullName>
    </submittedName>
</protein>
<evidence type="ECO:0000313" key="5">
    <source>
        <dbReference type="EMBL" id="SQG79879.1"/>
    </source>
</evidence>
<dbReference type="GO" id="GO:0016301">
    <property type="term" value="F:kinase activity"/>
    <property type="evidence" value="ECO:0007669"/>
    <property type="project" value="InterPro"/>
</dbReference>
<reference evidence="8" key="2">
    <citation type="submission" date="2016-10" db="EMBL/GenBank/DDBJ databases">
        <authorList>
            <person name="Varghese N."/>
            <person name="Submissions S."/>
        </authorList>
    </citation>
    <scope>NUCLEOTIDE SEQUENCE [LARGE SCALE GENOMIC DNA]</scope>
    <source>
        <strain evidence="8">LMG 15572</strain>
    </source>
</reference>
<dbReference type="Proteomes" id="UP000183629">
    <property type="component" value="Unassembled WGS sequence"/>
</dbReference>
<evidence type="ECO:0000259" key="1">
    <source>
        <dbReference type="PROSITE" id="PS51459"/>
    </source>
</evidence>
<accession>A0A139R6N8</accession>
<evidence type="ECO:0000313" key="3">
    <source>
        <dbReference type="EMBL" id="KXU10428.1"/>
    </source>
</evidence>
<dbReference type="InterPro" id="IPR053737">
    <property type="entry name" value="Type_II_TA_Toxin"/>
</dbReference>
<dbReference type="PANTHER" id="PTHR39426">
    <property type="entry name" value="HOMOLOGY TO DEATH-ON-CURING PROTEIN OF PHAGE P1"/>
    <property type="match status" value="1"/>
</dbReference>
<dbReference type="Gene3D" id="1.20.120.1870">
    <property type="entry name" value="Fic/DOC protein, Fido domain"/>
    <property type="match status" value="1"/>
</dbReference>
<evidence type="ECO:0000313" key="8">
    <source>
        <dbReference type="Proteomes" id="UP000183629"/>
    </source>
</evidence>
<gene>
    <name evidence="5" type="ORF">NCTC13773_01695</name>
    <name evidence="4" type="ORF">SAMN05660328_1038</name>
    <name evidence="2" type="ORF">SGADD02_01806</name>
    <name evidence="3" type="ORF">SGADD03_00183</name>
</gene>
<dbReference type="PROSITE" id="PS51459">
    <property type="entry name" value="FIDO"/>
    <property type="match status" value="1"/>
</dbReference>
<feature type="domain" description="Fido" evidence="1">
    <location>
        <begin position="5"/>
        <end position="128"/>
    </location>
</feature>
<dbReference type="EMBL" id="LQXV01000062">
    <property type="protein sequence ID" value="KXU10428.1"/>
    <property type="molecule type" value="Genomic_DNA"/>
</dbReference>
<sequence>MTKYLTEEQLVSINKMVIEKYSPLENSRLVSPSALNMIVNLPEQYVFGKELYPTLMEKATVLFVQLIKKHVFENANKRTAVFALVAFLKLNQIKLMVSTKELVDFTVLIATNPLTDDSFKEYCEWLNERVD</sequence>
<reference evidence="4" key="3">
    <citation type="submission" date="2016-10" db="EMBL/GenBank/DDBJ databases">
        <authorList>
            <person name="de Groot N.N."/>
        </authorList>
    </citation>
    <scope>NUCLEOTIDE SEQUENCE [LARGE SCALE GENOMIC DNA]</scope>
    <source>
        <strain evidence="4">LMG 15572</strain>
    </source>
</reference>
<evidence type="ECO:0000313" key="9">
    <source>
        <dbReference type="Proteomes" id="UP000249013"/>
    </source>
</evidence>
<dbReference type="Pfam" id="PF02661">
    <property type="entry name" value="Fic"/>
    <property type="match status" value="1"/>
</dbReference>
<dbReference type="InterPro" id="IPR006440">
    <property type="entry name" value="Doc"/>
</dbReference>
<organism evidence="3 7">
    <name type="scientific">Streptococcus gallolyticus</name>
    <dbReference type="NCBI Taxonomy" id="315405"/>
    <lineage>
        <taxon>Bacteria</taxon>
        <taxon>Bacillati</taxon>
        <taxon>Bacillota</taxon>
        <taxon>Bacilli</taxon>
        <taxon>Lactobacillales</taxon>
        <taxon>Streptococcaceae</taxon>
        <taxon>Streptococcus</taxon>
    </lineage>
</organism>
<dbReference type="Proteomes" id="UP000071927">
    <property type="component" value="Unassembled WGS sequence"/>
</dbReference>
<dbReference type="RefSeq" id="WP_061459083.1">
    <property type="nucleotide sequence ID" value="NZ_FOLZ01000001.1"/>
</dbReference>
<proteinExistence type="predicted"/>
<dbReference type="Proteomes" id="UP000070198">
    <property type="component" value="Unassembled WGS sequence"/>
</dbReference>
<dbReference type="Proteomes" id="UP000249013">
    <property type="component" value="Chromosome 1"/>
</dbReference>
<dbReference type="NCBIfam" id="TIGR01550">
    <property type="entry name" value="DOC_P1"/>
    <property type="match status" value="1"/>
</dbReference>
<dbReference type="EMBL" id="LQOF01000358">
    <property type="protein sequence ID" value="KXT66027.1"/>
    <property type="molecule type" value="Genomic_DNA"/>
</dbReference>
<dbReference type="EMBL" id="LS483409">
    <property type="protein sequence ID" value="SQG79879.1"/>
    <property type="molecule type" value="Genomic_DNA"/>
</dbReference>
<dbReference type="AlphaFoldDB" id="A0A139R6N8"/>
<evidence type="ECO:0000313" key="6">
    <source>
        <dbReference type="Proteomes" id="UP000070198"/>
    </source>
</evidence>
<evidence type="ECO:0000313" key="2">
    <source>
        <dbReference type="EMBL" id="KXT66027.1"/>
    </source>
</evidence>
<reference evidence="6 7" key="1">
    <citation type="submission" date="2016-01" db="EMBL/GenBank/DDBJ databases">
        <title>Highly variable Streptococcus oralis are common among viridans streptococci isolated from primates.</title>
        <authorList>
            <person name="Denapaite D."/>
            <person name="Rieger M."/>
            <person name="Koendgen S."/>
            <person name="Brueckner R."/>
            <person name="Ochigava I."/>
            <person name="Kappeler P."/>
            <person name="Maetz-Rensing K."/>
            <person name="Leendertz F."/>
            <person name="Hakenbeck R."/>
        </authorList>
    </citation>
    <scope>NUCLEOTIDE SEQUENCE [LARGE SCALE GENOMIC DNA]</scope>
    <source>
        <strain evidence="2 6">DD02</strain>
        <strain evidence="3 7">DD03</strain>
    </source>
</reference>
<name>A0A139R6N8_9STRE</name>
<keyword evidence="8" id="KW-1185">Reference proteome</keyword>
<dbReference type="InterPro" id="IPR003812">
    <property type="entry name" value="Fido"/>
</dbReference>